<dbReference type="OrthoDB" id="9814909at2"/>
<dbReference type="AlphaFoldDB" id="A0A245ZTA5"/>
<name>A0A245ZTA5_9SPHN</name>
<accession>A0A245ZTA5</accession>
<evidence type="ECO:0008006" key="3">
    <source>
        <dbReference type="Google" id="ProtNLM"/>
    </source>
</evidence>
<sequence>MVNETETFGIDPAAGHPERVLALGYAAPAVRHGIASLFALDATLAKLAMGTRDPMVAQLRLTWWHEALAALPSGDPPAQPILRAMAAAGADGAALAQMEIGWERLLAAPDDAALSAFGEERGILFCEAARLAGAPDDATTAGRGWALADLARLTVDPALSSRAASLALPLLAQASAQRWSRAGRFLGALVHVARADLAEEQAVGAPARVLRLAWHRLSGR</sequence>
<dbReference type="SUPFAM" id="SSF48576">
    <property type="entry name" value="Terpenoid synthases"/>
    <property type="match status" value="1"/>
</dbReference>
<dbReference type="Pfam" id="PF00494">
    <property type="entry name" value="SQS_PSY"/>
    <property type="match status" value="1"/>
</dbReference>
<protein>
    <recommendedName>
        <fullName evidence="3">Squalene/phytoene synthase</fullName>
    </recommendedName>
</protein>
<evidence type="ECO:0000313" key="2">
    <source>
        <dbReference type="Proteomes" id="UP000197783"/>
    </source>
</evidence>
<gene>
    <name evidence="1" type="ORF">SPMU_13270</name>
</gene>
<evidence type="ECO:0000313" key="1">
    <source>
        <dbReference type="EMBL" id="OWK32983.1"/>
    </source>
</evidence>
<keyword evidence="2" id="KW-1185">Reference proteome</keyword>
<dbReference type="InterPro" id="IPR008949">
    <property type="entry name" value="Isoprenoid_synthase_dom_sf"/>
</dbReference>
<dbReference type="RefSeq" id="WP_088332924.1">
    <property type="nucleotide sequence ID" value="NZ_NBBJ01000001.1"/>
</dbReference>
<dbReference type="InterPro" id="IPR002060">
    <property type="entry name" value="Squ/phyt_synthse"/>
</dbReference>
<proteinExistence type="predicted"/>
<dbReference type="Proteomes" id="UP000197783">
    <property type="component" value="Unassembled WGS sequence"/>
</dbReference>
<reference evidence="1 2" key="1">
    <citation type="submission" date="2017-03" db="EMBL/GenBank/DDBJ databases">
        <title>Genome sequence of Sphingomonas mucosissima DSM 17494.</title>
        <authorList>
            <person name="Poehlein A."/>
            <person name="Wuebbeler J.H."/>
            <person name="Steinbuechel A."/>
            <person name="Daniel R."/>
        </authorList>
    </citation>
    <scope>NUCLEOTIDE SEQUENCE [LARGE SCALE GENOMIC DNA]</scope>
    <source>
        <strain evidence="1 2">DSM 17494</strain>
    </source>
</reference>
<organism evidence="1 2">
    <name type="scientific">Sphingomonas mucosissima</name>
    <dbReference type="NCBI Taxonomy" id="370959"/>
    <lineage>
        <taxon>Bacteria</taxon>
        <taxon>Pseudomonadati</taxon>
        <taxon>Pseudomonadota</taxon>
        <taxon>Alphaproteobacteria</taxon>
        <taxon>Sphingomonadales</taxon>
        <taxon>Sphingomonadaceae</taxon>
        <taxon>Sphingomonas</taxon>
    </lineage>
</organism>
<comment type="caution">
    <text evidence="1">The sequence shown here is derived from an EMBL/GenBank/DDBJ whole genome shotgun (WGS) entry which is preliminary data.</text>
</comment>
<dbReference type="EMBL" id="NBBJ01000001">
    <property type="protein sequence ID" value="OWK32983.1"/>
    <property type="molecule type" value="Genomic_DNA"/>
</dbReference>